<dbReference type="Proteomes" id="UP001301958">
    <property type="component" value="Unassembled WGS sequence"/>
</dbReference>
<keyword evidence="4" id="KW-1185">Reference proteome</keyword>
<comment type="caution">
    <text evidence="3">The sequence shown here is derived from an EMBL/GenBank/DDBJ whole genome shotgun (WGS) entry which is preliminary data.</text>
</comment>
<evidence type="ECO:0000256" key="1">
    <source>
        <dbReference type="SAM" id="Phobius"/>
    </source>
</evidence>
<feature type="domain" description="DUF6594" evidence="2">
    <location>
        <begin position="2"/>
        <end position="218"/>
    </location>
</feature>
<dbReference type="PANTHER" id="PTHR34502">
    <property type="entry name" value="DUF6594 DOMAIN-CONTAINING PROTEIN-RELATED"/>
    <property type="match status" value="1"/>
</dbReference>
<organism evidence="3 4">
    <name type="scientific">Podospora fimiseda</name>
    <dbReference type="NCBI Taxonomy" id="252190"/>
    <lineage>
        <taxon>Eukaryota</taxon>
        <taxon>Fungi</taxon>
        <taxon>Dikarya</taxon>
        <taxon>Ascomycota</taxon>
        <taxon>Pezizomycotina</taxon>
        <taxon>Sordariomycetes</taxon>
        <taxon>Sordariomycetidae</taxon>
        <taxon>Sordariales</taxon>
        <taxon>Podosporaceae</taxon>
        <taxon>Podospora</taxon>
    </lineage>
</organism>
<evidence type="ECO:0000313" key="4">
    <source>
        <dbReference type="Proteomes" id="UP001301958"/>
    </source>
</evidence>
<sequence length="241" mass="26715">MLLKQDKLSLLEEKLEKIDEEEASPLSLGASRRDRNADRQATLLELDECLADYDAFAERTYRILGLPAAHKRDITSIRNWVEGTASVSKVETNYLSHQDELACLAPSGDSALHQLECWIEDKFRSYFRKSPYHNVSTDPNVFIYNGSWIRRITKGILLILITILLILPVVVCNLVSTLSLRILIVMACTISYLVILLALTKSKTMELVVAGATYATVLIVFVSGTASELTTGVPAAVAVTQ</sequence>
<dbReference type="PANTHER" id="PTHR34502:SF5">
    <property type="entry name" value="DUF6594 DOMAIN-CONTAINING PROTEIN"/>
    <property type="match status" value="1"/>
</dbReference>
<gene>
    <name evidence="3" type="ORF">QBC38DRAFT_489203</name>
</gene>
<feature type="transmembrane region" description="Helical" evidence="1">
    <location>
        <begin position="156"/>
        <end position="176"/>
    </location>
</feature>
<feature type="transmembrane region" description="Helical" evidence="1">
    <location>
        <begin position="182"/>
        <end position="200"/>
    </location>
</feature>
<name>A0AAN6YNW9_9PEZI</name>
<keyword evidence="1" id="KW-1133">Transmembrane helix</keyword>
<accession>A0AAN6YNW9</accession>
<protein>
    <recommendedName>
        <fullName evidence="2">DUF6594 domain-containing protein</fullName>
    </recommendedName>
</protein>
<keyword evidence="1" id="KW-0472">Membrane</keyword>
<dbReference type="InterPro" id="IPR046529">
    <property type="entry name" value="DUF6594"/>
</dbReference>
<reference evidence="3" key="2">
    <citation type="submission" date="2023-05" db="EMBL/GenBank/DDBJ databases">
        <authorList>
            <consortium name="Lawrence Berkeley National Laboratory"/>
            <person name="Steindorff A."/>
            <person name="Hensen N."/>
            <person name="Bonometti L."/>
            <person name="Westerberg I."/>
            <person name="Brannstrom I.O."/>
            <person name="Guillou S."/>
            <person name="Cros-Aarteil S."/>
            <person name="Calhoun S."/>
            <person name="Haridas S."/>
            <person name="Kuo A."/>
            <person name="Mondo S."/>
            <person name="Pangilinan J."/>
            <person name="Riley R."/>
            <person name="Labutti K."/>
            <person name="Andreopoulos B."/>
            <person name="Lipzen A."/>
            <person name="Chen C."/>
            <person name="Yanf M."/>
            <person name="Daum C."/>
            <person name="Ng V."/>
            <person name="Clum A."/>
            <person name="Ohm R."/>
            <person name="Martin F."/>
            <person name="Silar P."/>
            <person name="Natvig D."/>
            <person name="Lalanne C."/>
            <person name="Gautier V."/>
            <person name="Ament-Velasquez S.L."/>
            <person name="Kruys A."/>
            <person name="Hutchinson M.I."/>
            <person name="Powell A.J."/>
            <person name="Barry K."/>
            <person name="Miller A.N."/>
            <person name="Grigoriev I.V."/>
            <person name="Debuchy R."/>
            <person name="Gladieux P."/>
            <person name="Thoren M.H."/>
            <person name="Johannesson H."/>
        </authorList>
    </citation>
    <scope>NUCLEOTIDE SEQUENCE</scope>
    <source>
        <strain evidence="3">CBS 990.96</strain>
    </source>
</reference>
<reference evidence="3" key="1">
    <citation type="journal article" date="2023" name="Mol. Phylogenet. Evol.">
        <title>Genome-scale phylogeny and comparative genomics of the fungal order Sordariales.</title>
        <authorList>
            <person name="Hensen N."/>
            <person name="Bonometti L."/>
            <person name="Westerberg I."/>
            <person name="Brannstrom I.O."/>
            <person name="Guillou S."/>
            <person name="Cros-Aarteil S."/>
            <person name="Calhoun S."/>
            <person name="Haridas S."/>
            <person name="Kuo A."/>
            <person name="Mondo S."/>
            <person name="Pangilinan J."/>
            <person name="Riley R."/>
            <person name="LaButti K."/>
            <person name="Andreopoulos B."/>
            <person name="Lipzen A."/>
            <person name="Chen C."/>
            <person name="Yan M."/>
            <person name="Daum C."/>
            <person name="Ng V."/>
            <person name="Clum A."/>
            <person name="Steindorff A."/>
            <person name="Ohm R.A."/>
            <person name="Martin F."/>
            <person name="Silar P."/>
            <person name="Natvig D.O."/>
            <person name="Lalanne C."/>
            <person name="Gautier V."/>
            <person name="Ament-Velasquez S.L."/>
            <person name="Kruys A."/>
            <person name="Hutchinson M.I."/>
            <person name="Powell A.J."/>
            <person name="Barry K."/>
            <person name="Miller A.N."/>
            <person name="Grigoriev I.V."/>
            <person name="Debuchy R."/>
            <person name="Gladieux P."/>
            <person name="Hiltunen Thoren M."/>
            <person name="Johannesson H."/>
        </authorList>
    </citation>
    <scope>NUCLEOTIDE SEQUENCE</scope>
    <source>
        <strain evidence="3">CBS 990.96</strain>
    </source>
</reference>
<dbReference type="EMBL" id="MU865457">
    <property type="protein sequence ID" value="KAK4222723.1"/>
    <property type="molecule type" value="Genomic_DNA"/>
</dbReference>
<dbReference type="Pfam" id="PF20237">
    <property type="entry name" value="DUF6594"/>
    <property type="match status" value="1"/>
</dbReference>
<keyword evidence="1" id="KW-0812">Transmembrane</keyword>
<proteinExistence type="predicted"/>
<dbReference type="AlphaFoldDB" id="A0AAN6YNW9"/>
<feature type="transmembrane region" description="Helical" evidence="1">
    <location>
        <begin position="207"/>
        <end position="226"/>
    </location>
</feature>
<evidence type="ECO:0000259" key="2">
    <source>
        <dbReference type="Pfam" id="PF20237"/>
    </source>
</evidence>
<evidence type="ECO:0000313" key="3">
    <source>
        <dbReference type="EMBL" id="KAK4222723.1"/>
    </source>
</evidence>